<name>A0A813EH20_POLGL</name>
<comment type="caution">
    <text evidence="1">The sequence shown here is derived from an EMBL/GenBank/DDBJ whole genome shotgun (WGS) entry which is preliminary data.</text>
</comment>
<organism evidence="1 2">
    <name type="scientific">Polarella glacialis</name>
    <name type="common">Dinoflagellate</name>
    <dbReference type="NCBI Taxonomy" id="89957"/>
    <lineage>
        <taxon>Eukaryota</taxon>
        <taxon>Sar</taxon>
        <taxon>Alveolata</taxon>
        <taxon>Dinophyceae</taxon>
        <taxon>Suessiales</taxon>
        <taxon>Suessiaceae</taxon>
        <taxon>Polarella</taxon>
    </lineage>
</organism>
<evidence type="ECO:0000313" key="1">
    <source>
        <dbReference type="EMBL" id="CAE8599634.1"/>
    </source>
</evidence>
<dbReference type="AlphaFoldDB" id="A0A813EH20"/>
<evidence type="ECO:0000313" key="2">
    <source>
        <dbReference type="Proteomes" id="UP000654075"/>
    </source>
</evidence>
<protein>
    <submittedName>
        <fullName evidence="1">Uncharacterized protein</fullName>
    </submittedName>
</protein>
<proteinExistence type="predicted"/>
<dbReference type="EMBL" id="CAJNNV010011331">
    <property type="protein sequence ID" value="CAE8599634.1"/>
    <property type="molecule type" value="Genomic_DNA"/>
</dbReference>
<keyword evidence="2" id="KW-1185">Reference proteome</keyword>
<reference evidence="1" key="1">
    <citation type="submission" date="2021-02" db="EMBL/GenBank/DDBJ databases">
        <authorList>
            <person name="Dougan E. K."/>
            <person name="Rhodes N."/>
            <person name="Thang M."/>
            <person name="Chan C."/>
        </authorList>
    </citation>
    <scope>NUCLEOTIDE SEQUENCE</scope>
</reference>
<accession>A0A813EH20</accession>
<gene>
    <name evidence="1" type="ORF">PGLA1383_LOCUS17980</name>
</gene>
<dbReference type="Proteomes" id="UP000654075">
    <property type="component" value="Unassembled WGS sequence"/>
</dbReference>
<sequence length="326" mass="35791">MESLFRDQLLKNDYWRKLWDELLAKGSASLEAMPDIDRLIAGLSNADGVAEDILQESVLKLPGYRKTLRSTVLTKIEGLLGPAVKQRAEALLAGGGDVEGETGIFIDSALSGLNLFADTPGSLGLIGKLQKIRVKASGALAKQDLCLLCSKYPTTFEAEFVCDEFGLETVRKVLSSCKEIEFDAEMVDKMQIVIYCHFKQVFLDFKAKTYVPTAVRTVKLLLELVGRMPAGSPYKDWLLHELECCQLGFAVAEATLEIDGLGADTETRLARDTCHSRLENLIKTVLQLKAGVGYIQAINASMLPLPPPGEDALVPCLLKWRISSRP</sequence>